<dbReference type="InParanoid" id="G3QAM8"/>
<dbReference type="InterPro" id="IPR027417">
    <property type="entry name" value="P-loop_NTPase"/>
</dbReference>
<proteinExistence type="predicted"/>
<accession>G3QAM8</accession>
<dbReference type="STRING" id="69293.ENSGACP00000026944"/>
<dbReference type="Bgee" id="ENSGACG00000020384">
    <property type="expression patterns" value="Expressed in head kidney and 13 other cell types or tissues"/>
</dbReference>
<name>G3QAM8_GASAC</name>
<protein>
    <recommendedName>
        <fullName evidence="3">FISNA domain-containing protein</fullName>
    </recommendedName>
</protein>
<dbReference type="PANTHER" id="PTHR24106">
    <property type="entry name" value="NACHT, LRR AND CARD DOMAINS-CONTAINING"/>
    <property type="match status" value="1"/>
</dbReference>
<evidence type="ECO:0000259" key="3">
    <source>
        <dbReference type="SMART" id="SM01288"/>
    </source>
</evidence>
<dbReference type="OMA" id="TADEPPW"/>
<dbReference type="Ensembl" id="ENSGACT00000026996.1">
    <property type="protein sequence ID" value="ENSGACP00000026944.1"/>
    <property type="gene ID" value="ENSGACG00000020384.1"/>
</dbReference>
<keyword evidence="2" id="KW-0677">Repeat</keyword>
<dbReference type="SMART" id="SM01288">
    <property type="entry name" value="FISNA"/>
    <property type="match status" value="1"/>
</dbReference>
<evidence type="ECO:0000256" key="2">
    <source>
        <dbReference type="ARBA" id="ARBA00022737"/>
    </source>
</evidence>
<dbReference type="InterPro" id="IPR007111">
    <property type="entry name" value="NACHT_NTPase"/>
</dbReference>
<reference evidence="4" key="1">
    <citation type="submission" date="2006-01" db="EMBL/GenBank/DDBJ databases">
        <authorList>
            <person name="Lindblad-Toh K."/>
            <person name="Mauceli E."/>
            <person name="Grabherr M."/>
            <person name="Chang J.L."/>
            <person name="Lander E.S."/>
        </authorList>
    </citation>
    <scope>NUCLEOTIDE SEQUENCE [LARGE SCALE GENOMIC DNA]</scope>
</reference>
<evidence type="ECO:0000256" key="1">
    <source>
        <dbReference type="ARBA" id="ARBA00022614"/>
    </source>
</evidence>
<dbReference type="InterPro" id="IPR051261">
    <property type="entry name" value="NLR"/>
</dbReference>
<reference evidence="4" key="2">
    <citation type="submission" date="2024-04" db="UniProtKB">
        <authorList>
            <consortium name="Ensembl"/>
        </authorList>
    </citation>
    <scope>IDENTIFICATION</scope>
</reference>
<evidence type="ECO:0000313" key="4">
    <source>
        <dbReference type="Ensembl" id="ENSGACP00000026944.1"/>
    </source>
</evidence>
<keyword evidence="1" id="KW-0433">Leucine-rich repeat</keyword>
<dbReference type="AlphaFoldDB" id="G3QAM8"/>
<dbReference type="Gene3D" id="3.40.50.300">
    <property type="entry name" value="P-loop containing nucleotide triphosphate hydrolases"/>
    <property type="match status" value="1"/>
</dbReference>
<dbReference type="Pfam" id="PF05729">
    <property type="entry name" value="NACHT"/>
    <property type="match status" value="1"/>
</dbReference>
<dbReference type="Pfam" id="PF14484">
    <property type="entry name" value="FISNA"/>
    <property type="match status" value="1"/>
</dbReference>
<sequence length="224" mass="25889">MRLWKRYPQSFNTHSQSMDMVDLVDRLLECFSLDVSLHITKILLEEIGKNTMIDYLQTLCIRTKRFYIFTQGKGEYNEVRHNLSETLKMKYGKVCDGPVQGEKRPLDEVFTDLYITSTCDNGPNIEHEVLTIEKLDSNTNDAKLLSTKDILSTESLEHTHCNLMLLSGLPGSGKSMAVRRLILEWIEGKSHQHVSLMFPLPFRELKQFENSPVSMMEILQTLYP</sequence>
<dbReference type="InterPro" id="IPR029495">
    <property type="entry name" value="NACHT-assoc"/>
</dbReference>
<feature type="domain" description="FISNA" evidence="3">
    <location>
        <begin position="82"/>
        <end position="152"/>
    </location>
</feature>
<organism evidence="4">
    <name type="scientific">Gasterosteus aculeatus</name>
    <name type="common">Three-spined stickleback</name>
    <dbReference type="NCBI Taxonomy" id="69293"/>
    <lineage>
        <taxon>Eukaryota</taxon>
        <taxon>Metazoa</taxon>
        <taxon>Chordata</taxon>
        <taxon>Craniata</taxon>
        <taxon>Vertebrata</taxon>
        <taxon>Euteleostomi</taxon>
        <taxon>Actinopterygii</taxon>
        <taxon>Neopterygii</taxon>
        <taxon>Teleostei</taxon>
        <taxon>Neoteleostei</taxon>
        <taxon>Acanthomorphata</taxon>
        <taxon>Eupercaria</taxon>
        <taxon>Perciformes</taxon>
        <taxon>Cottioidei</taxon>
        <taxon>Gasterosteales</taxon>
        <taxon>Gasterosteidae</taxon>
        <taxon>Gasterosteus</taxon>
    </lineage>
</organism>